<proteinExistence type="predicted"/>
<name>A0A135P820_9HYPH</name>
<dbReference type="EMBL" id="LNUW01000004">
    <property type="protein sequence ID" value="KXG87570.1"/>
    <property type="molecule type" value="Genomic_DNA"/>
</dbReference>
<evidence type="ECO:0008006" key="3">
    <source>
        <dbReference type="Google" id="ProtNLM"/>
    </source>
</evidence>
<evidence type="ECO:0000313" key="2">
    <source>
        <dbReference type="Proteomes" id="UP000070498"/>
    </source>
</evidence>
<evidence type="ECO:0000313" key="1">
    <source>
        <dbReference type="EMBL" id="KXG87570.1"/>
    </source>
</evidence>
<dbReference type="OrthoDB" id="8370468at2"/>
<dbReference type="AlphaFoldDB" id="A0A135P820"/>
<protein>
    <recommendedName>
        <fullName evidence="3">TnsA endonuclease N-terminal domain-containing protein</fullName>
    </recommendedName>
</protein>
<accession>A0A135P820</accession>
<sequence>MFWNEPVAERAVRKPPATHAKTLRGFSVFNDVVVYHESDLERRVSKVLQLRKDIKAIYSQYPVLLYRDADGVMREHVCDFCVVFDNDETVAIAVKHARKSDVMADLLKRIKAEGFLRKNRNGSTTPGAVHDIHLMTEREATYGAYENAERIMRARRMRIDAEYDRAYEDVQKFHGRFRFGELLRGCEDRAKRRTAILLLIDDRVVLTETPARIDDLTMLTVRR</sequence>
<dbReference type="Proteomes" id="UP000070498">
    <property type="component" value="Unassembled WGS sequence"/>
</dbReference>
<comment type="caution">
    <text evidence="1">The sequence shown here is derived from an EMBL/GenBank/DDBJ whole genome shotgun (WGS) entry which is preliminary data.</text>
</comment>
<keyword evidence="2" id="KW-1185">Reference proteome</keyword>
<gene>
    <name evidence="1" type="ORF">ATO67_18135</name>
</gene>
<organism evidence="1 2">
    <name type="scientific">Agrobacterium bohemicum</name>
    <dbReference type="NCBI Taxonomy" id="2052828"/>
    <lineage>
        <taxon>Bacteria</taxon>
        <taxon>Pseudomonadati</taxon>
        <taxon>Pseudomonadota</taxon>
        <taxon>Alphaproteobacteria</taxon>
        <taxon>Hyphomicrobiales</taxon>
        <taxon>Rhizobiaceae</taxon>
        <taxon>Rhizobium/Agrobacterium group</taxon>
        <taxon>Agrobacterium</taxon>
    </lineage>
</organism>
<reference evidence="1 2" key="1">
    <citation type="submission" date="2015-11" db="EMBL/GenBank/DDBJ databases">
        <title>Draft genome sequence of Agrobacterium sp. R89-1.</title>
        <authorList>
            <person name="Zahradnik J."/>
            <person name="Kyslikova E."/>
            <person name="Palyzova A."/>
            <person name="Kyslik P."/>
        </authorList>
    </citation>
    <scope>NUCLEOTIDE SEQUENCE [LARGE SCALE GENOMIC DNA]</scope>
    <source>
        <strain evidence="1 2">R89-1</strain>
    </source>
</reference>